<proteinExistence type="predicted"/>
<sequence>MNVLITNVEMDSYSGTTLYVKELALGFKNAGDRVEVFTLRVGIVGEELQASGILVTTKLKALSKPDIVHLHNNITAWPVLFHFKNTPMVFWIHNRLSPLDIPPRHKNIIQYMAVDYNCKERYTQQYDFKPESIKVRYNWVNLNRFKKKKEPAKSLKRALVFSNYATEDGYLSVIRSACTQMNIELEVMGKGTGTAQNVPEHYLGSYDLVFAKAKAAMEAMACGCAVIVCDFTGLAGLVTPHNYDGYRRFNFGMKLMDKPITVQGIVDECTLYNADDTLIVTSKLREEANFDHIFTQLTDLYSELIKKYAACQIGDYSFNIRNYWITRIATSRIWIGLWTEQYFPAFRKLIGR</sequence>
<reference evidence="2" key="1">
    <citation type="submission" date="2016-01" db="EMBL/GenBank/DDBJ databases">
        <title>Genome sequencing of Roseivirga ehrenbergii KMM 6017.</title>
        <authorList>
            <person name="Selvaratnam C."/>
            <person name="Thevarajoo S."/>
            <person name="Goh K.M."/>
            <person name="Ee R."/>
            <person name="Chan K.-G."/>
            <person name="Chong C.S."/>
        </authorList>
    </citation>
    <scope>NUCLEOTIDE SEQUENCE [LARGE SCALE GENOMIC DNA]</scope>
    <source>
        <strain evidence="2">KMM 6017</strain>
    </source>
</reference>
<dbReference type="SUPFAM" id="SSF53756">
    <property type="entry name" value="UDP-Glycosyltransferase/glycogen phosphorylase"/>
    <property type="match status" value="1"/>
</dbReference>
<dbReference type="RefSeq" id="WP_062592182.1">
    <property type="nucleotide sequence ID" value="NZ_LQZQ01000045.1"/>
</dbReference>
<dbReference type="EMBL" id="LQZQ01000045">
    <property type="protein sequence ID" value="KYG74816.1"/>
    <property type="molecule type" value="Genomic_DNA"/>
</dbReference>
<gene>
    <name evidence="2" type="ORF">MB14_06320</name>
</gene>
<evidence type="ECO:0000313" key="3">
    <source>
        <dbReference type="Proteomes" id="UP000075583"/>
    </source>
</evidence>
<accession>A0A150X806</accession>
<dbReference type="OrthoDB" id="9806653at2"/>
<comment type="caution">
    <text evidence="2">The sequence shown here is derived from an EMBL/GenBank/DDBJ whole genome shotgun (WGS) entry which is preliminary data.</text>
</comment>
<dbReference type="Pfam" id="PF13439">
    <property type="entry name" value="Glyco_transf_4"/>
    <property type="match status" value="1"/>
</dbReference>
<protein>
    <recommendedName>
        <fullName evidence="1">Glycosyltransferase subfamily 4-like N-terminal domain-containing protein</fullName>
    </recommendedName>
</protein>
<name>A0A150X806_ROSEK</name>
<dbReference type="Proteomes" id="UP000075583">
    <property type="component" value="Unassembled WGS sequence"/>
</dbReference>
<dbReference type="InterPro" id="IPR028098">
    <property type="entry name" value="Glyco_trans_4-like_N"/>
</dbReference>
<keyword evidence="3" id="KW-1185">Reference proteome</keyword>
<dbReference type="GO" id="GO:0016757">
    <property type="term" value="F:glycosyltransferase activity"/>
    <property type="evidence" value="ECO:0007669"/>
    <property type="project" value="UniProtKB-ARBA"/>
</dbReference>
<feature type="domain" description="Glycosyltransferase subfamily 4-like N-terminal" evidence="1">
    <location>
        <begin position="14"/>
        <end position="144"/>
    </location>
</feature>
<organism evidence="2 3">
    <name type="scientific">Roseivirga ehrenbergii (strain DSM 102268 / JCM 13514 / KCTC 12282 / NCIMB 14502 / KMM 6017)</name>
    <dbReference type="NCBI Taxonomy" id="279360"/>
    <lineage>
        <taxon>Bacteria</taxon>
        <taxon>Pseudomonadati</taxon>
        <taxon>Bacteroidota</taxon>
        <taxon>Cytophagia</taxon>
        <taxon>Cytophagales</taxon>
        <taxon>Roseivirgaceae</taxon>
        <taxon>Roseivirga</taxon>
    </lineage>
</organism>
<evidence type="ECO:0000259" key="1">
    <source>
        <dbReference type="Pfam" id="PF13439"/>
    </source>
</evidence>
<evidence type="ECO:0000313" key="2">
    <source>
        <dbReference type="EMBL" id="KYG74816.1"/>
    </source>
</evidence>
<dbReference type="AlphaFoldDB" id="A0A150X806"/>
<dbReference type="Gene3D" id="3.40.50.2000">
    <property type="entry name" value="Glycogen Phosphorylase B"/>
    <property type="match status" value="1"/>
</dbReference>
<dbReference type="STRING" id="279360.MB14_06320"/>